<evidence type="ECO:0000313" key="2">
    <source>
        <dbReference type="EMBL" id="NIA67571.1"/>
    </source>
</evidence>
<keyword evidence="1" id="KW-0732">Signal</keyword>
<dbReference type="InterPro" id="IPR006311">
    <property type="entry name" value="TAT_signal"/>
</dbReference>
<sequence length="139" mass="15181">MKTDITRRYALGFAAGAAAVSVSASVPVIAYTGEGMSPRLAELFTDWQQKWAAFQNCEKVVYAAIDSKTDCEADHARLEATWENHYAAFILVIDEPTVTTADAAAKAYAMRINYDLVEMPEYPGVLALLKDIERLGGVS</sequence>
<gene>
    <name evidence="2" type="ORF">HBA54_03110</name>
</gene>
<dbReference type="EMBL" id="JAAQPH010000002">
    <property type="protein sequence ID" value="NIA67571.1"/>
    <property type="molecule type" value="Genomic_DNA"/>
</dbReference>
<proteinExistence type="predicted"/>
<protein>
    <recommendedName>
        <fullName evidence="4">Tat (Twin-arginine translocation) pathway signal sequence</fullName>
    </recommendedName>
</protein>
<feature type="chain" id="PRO_5037743347" description="Tat (Twin-arginine translocation) pathway signal sequence" evidence="1">
    <location>
        <begin position="25"/>
        <end position="139"/>
    </location>
</feature>
<dbReference type="RefSeq" id="WP_167221263.1">
    <property type="nucleotide sequence ID" value="NZ_JAAQPH010000002.1"/>
</dbReference>
<evidence type="ECO:0000256" key="1">
    <source>
        <dbReference type="SAM" id="SignalP"/>
    </source>
</evidence>
<feature type="signal peptide" evidence="1">
    <location>
        <begin position="1"/>
        <end position="24"/>
    </location>
</feature>
<evidence type="ECO:0000313" key="3">
    <source>
        <dbReference type="Proteomes" id="UP000761264"/>
    </source>
</evidence>
<dbReference type="AlphaFoldDB" id="A0A967C556"/>
<dbReference type="PROSITE" id="PS51318">
    <property type="entry name" value="TAT"/>
    <property type="match status" value="1"/>
</dbReference>
<keyword evidence="3" id="KW-1185">Reference proteome</keyword>
<comment type="caution">
    <text evidence="2">The sequence shown here is derived from an EMBL/GenBank/DDBJ whole genome shotgun (WGS) entry which is preliminary data.</text>
</comment>
<evidence type="ECO:0008006" key="4">
    <source>
        <dbReference type="Google" id="ProtNLM"/>
    </source>
</evidence>
<accession>A0A967C556</accession>
<reference evidence="2" key="1">
    <citation type="submission" date="2020-03" db="EMBL/GenBank/DDBJ databases">
        <title>Genome of Pelagibius litoralis DSM 21314T.</title>
        <authorList>
            <person name="Wang G."/>
        </authorList>
    </citation>
    <scope>NUCLEOTIDE SEQUENCE</scope>
    <source>
        <strain evidence="2">DSM 21314</strain>
    </source>
</reference>
<organism evidence="2 3">
    <name type="scientific">Pelagibius litoralis</name>
    <dbReference type="NCBI Taxonomy" id="374515"/>
    <lineage>
        <taxon>Bacteria</taxon>
        <taxon>Pseudomonadati</taxon>
        <taxon>Pseudomonadota</taxon>
        <taxon>Alphaproteobacteria</taxon>
        <taxon>Rhodospirillales</taxon>
        <taxon>Rhodovibrionaceae</taxon>
        <taxon>Pelagibius</taxon>
    </lineage>
</organism>
<dbReference type="Proteomes" id="UP000761264">
    <property type="component" value="Unassembled WGS sequence"/>
</dbReference>
<name>A0A967C556_9PROT</name>